<dbReference type="InterPro" id="IPR036005">
    <property type="entry name" value="Creatinase/aminopeptidase-like"/>
</dbReference>
<sequence length="386" mass="42470">MSNKMEYESDGEEHEEIEDLSDPFVVTCYQSAGQIAQKALKEVIALCVDGKSIVEICTFGDALIETECSKTFTKHKGLIKGIGFPTCISVNSCIGHFSPLKGDTRTLKNGDVVKIDLGAHINGYVAVAAHTVIVGQTGTAPTQGKVADAVCAAHYAMESALRLIRPGNKTSQVTEAITKCAEFYQVTPAQGILSHELKRFSMDGEKVIFSKVEAGQKTQVFEFLENEVYCVDIVMSTGDGKSKEQEDRTTVYKRVVDNQYQLKIKSSKDFLTEVDKRFTAFPFTIRSFADVTKAKLGLSECIQHNLITQFPVFYDRPGSIVVQFKTTVLCLPSGNQKVVGQDLQLPFVKSEFSITDPKIIEFLNTPLRAPKKTTATKTATAKMDTN</sequence>
<dbReference type="AlphaFoldDB" id="A0A152A0Q4"/>
<proteinExistence type="inferred from homology"/>
<dbReference type="Pfam" id="PF00557">
    <property type="entry name" value="Peptidase_M24"/>
    <property type="match status" value="1"/>
</dbReference>
<name>A0A152A0Q4_TIELA</name>
<dbReference type="PRINTS" id="PR00599">
    <property type="entry name" value="MAPEPTIDASE"/>
</dbReference>
<evidence type="ECO:0000313" key="3">
    <source>
        <dbReference type="EMBL" id="KYQ99650.1"/>
    </source>
</evidence>
<dbReference type="SUPFAM" id="SSF46785">
    <property type="entry name" value="Winged helix' DNA-binding domain"/>
    <property type="match status" value="1"/>
</dbReference>
<keyword evidence="4" id="KW-1185">Reference proteome</keyword>
<dbReference type="FunFam" id="1.10.10.10:FF:000029">
    <property type="entry name" value="Proliferation-associated 2G4, a"/>
    <property type="match status" value="1"/>
</dbReference>
<dbReference type="InterPro" id="IPR036388">
    <property type="entry name" value="WH-like_DNA-bd_sf"/>
</dbReference>
<dbReference type="NCBIfam" id="TIGR00495">
    <property type="entry name" value="crvDNA_42K"/>
    <property type="match status" value="1"/>
</dbReference>
<organism evidence="3 4">
    <name type="scientific">Tieghemostelium lacteum</name>
    <name type="common">Slime mold</name>
    <name type="synonym">Dictyostelium lacteum</name>
    <dbReference type="NCBI Taxonomy" id="361077"/>
    <lineage>
        <taxon>Eukaryota</taxon>
        <taxon>Amoebozoa</taxon>
        <taxon>Evosea</taxon>
        <taxon>Eumycetozoa</taxon>
        <taxon>Dictyostelia</taxon>
        <taxon>Dictyosteliales</taxon>
        <taxon>Raperosteliaceae</taxon>
        <taxon>Tieghemostelium</taxon>
    </lineage>
</organism>
<dbReference type="Gene3D" id="1.10.10.10">
    <property type="entry name" value="Winged helix-like DNA-binding domain superfamily/Winged helix DNA-binding domain"/>
    <property type="match status" value="1"/>
</dbReference>
<evidence type="ECO:0000313" key="4">
    <source>
        <dbReference type="Proteomes" id="UP000076078"/>
    </source>
</evidence>
<comment type="caution">
    <text evidence="3">The sequence shown here is derived from an EMBL/GenBank/DDBJ whole genome shotgun (WGS) entry which is preliminary data.</text>
</comment>
<dbReference type="FunCoup" id="A0A152A0Q4">
    <property type="interactions" value="1133"/>
</dbReference>
<dbReference type="InterPro" id="IPR000994">
    <property type="entry name" value="Pept_M24"/>
</dbReference>
<comment type="similarity">
    <text evidence="1">Belongs to the peptidase M24 family.</text>
</comment>
<dbReference type="InterPro" id="IPR047113">
    <property type="entry name" value="PA2G4/ARX1"/>
</dbReference>
<dbReference type="InterPro" id="IPR036390">
    <property type="entry name" value="WH_DNA-bd_sf"/>
</dbReference>
<feature type="domain" description="Peptidase M24" evidence="2">
    <location>
        <begin position="28"/>
        <end position="182"/>
    </location>
</feature>
<dbReference type="Proteomes" id="UP000076078">
    <property type="component" value="Unassembled WGS sequence"/>
</dbReference>
<accession>A0A152A0Q4</accession>
<dbReference type="PANTHER" id="PTHR10804">
    <property type="entry name" value="PROTEASE FAMILY M24 METHIONYL AMINOPEPTIDASE, AMINOPEPTIDASE P"/>
    <property type="match status" value="1"/>
</dbReference>
<reference evidence="3 4" key="1">
    <citation type="submission" date="2015-12" db="EMBL/GenBank/DDBJ databases">
        <title>Dictyostelia acquired genes for synthesis and detection of signals that induce cell-type specialization by lateral gene transfer from prokaryotes.</title>
        <authorList>
            <person name="Gloeckner G."/>
            <person name="Schaap P."/>
        </authorList>
    </citation>
    <scope>NUCLEOTIDE SEQUENCE [LARGE SCALE GENOMIC DNA]</scope>
    <source>
        <strain evidence="3 4">TK</strain>
    </source>
</reference>
<dbReference type="STRING" id="361077.A0A152A0Q4"/>
<dbReference type="CDD" id="cd01089">
    <property type="entry name" value="PA2G4-like"/>
    <property type="match status" value="1"/>
</dbReference>
<evidence type="ECO:0000256" key="1">
    <source>
        <dbReference type="ARBA" id="ARBA00007319"/>
    </source>
</evidence>
<dbReference type="InterPro" id="IPR001714">
    <property type="entry name" value="Pept_M24_MAP"/>
</dbReference>
<dbReference type="SUPFAM" id="SSF55920">
    <property type="entry name" value="Creatinase/aminopeptidase"/>
    <property type="match status" value="1"/>
</dbReference>
<dbReference type="EMBL" id="LODT01000020">
    <property type="protein sequence ID" value="KYQ99650.1"/>
    <property type="molecule type" value="Genomic_DNA"/>
</dbReference>
<gene>
    <name evidence="3" type="ORF">DLAC_03587</name>
</gene>
<dbReference type="PANTHER" id="PTHR10804:SF11">
    <property type="entry name" value="PROLIFERATION-ASSOCIATED PROTEIN 2G4"/>
    <property type="match status" value="1"/>
</dbReference>
<evidence type="ECO:0000259" key="2">
    <source>
        <dbReference type="Pfam" id="PF00557"/>
    </source>
</evidence>
<protein>
    <submittedName>
        <fullName evidence="3">Proliferation associated protein</fullName>
    </submittedName>
</protein>
<dbReference type="OrthoDB" id="5876363at2759"/>
<dbReference type="InterPro" id="IPR004545">
    <property type="entry name" value="PA2G4"/>
</dbReference>
<dbReference type="Gene3D" id="3.90.230.10">
    <property type="entry name" value="Creatinase/methionine aminopeptidase superfamily"/>
    <property type="match status" value="1"/>
</dbReference>
<dbReference type="OMA" id="SRMFYSE"/>
<dbReference type="InParanoid" id="A0A152A0Q4"/>